<dbReference type="InterPro" id="IPR005135">
    <property type="entry name" value="Endo/exonuclease/phosphatase"/>
</dbReference>
<sequence>MSPASSAAVSSAAAETASTATNTSGAAETSEATASVSTASEAPSTSSGSSSVSAASIRFATFNVSMFRSSEGALADELKSGASEQAAAVAKIIQRTRPDVVLLNEFDYDAEGAAAAAFERNFLGISQGNEKTISYPFVYVAPSNTGVQSGADLDGDGSVGGSGDAYGFGEFPGQYGMVLFSKYPIDSTNVRTFQELKWSSMPNNLMPADFYGELASKSLRLPSKSLWDVPLLVHGETVHVIASHPTPPAFDSEEQRNVRRNHDEVRLVKDYVSGGEAAEYIVDDSGEKGGLKAGASFVILGDLNAQPGSSTAIDALRALDQVQDPMPTSKGGLLSAGPGILAGDFLNPAKSNALISLSRAATNTAQFSQGPMRVDYVLPSKDAQIEGSGVFWPEPANASAELLSAESGTDVSDHHLVWVDIALPFGT</sequence>
<dbReference type="Pfam" id="PF03372">
    <property type="entry name" value="Exo_endo_phos"/>
    <property type="match status" value="1"/>
</dbReference>
<proteinExistence type="predicted"/>
<evidence type="ECO:0000259" key="2">
    <source>
        <dbReference type="Pfam" id="PF03372"/>
    </source>
</evidence>
<name>A0A1L2ZS41_9MICC</name>
<keyword evidence="4" id="KW-1185">Reference proteome</keyword>
<accession>A0A1L2ZS41</accession>
<dbReference type="GO" id="GO:0003824">
    <property type="term" value="F:catalytic activity"/>
    <property type="evidence" value="ECO:0007669"/>
    <property type="project" value="InterPro"/>
</dbReference>
<dbReference type="Gene3D" id="3.60.10.10">
    <property type="entry name" value="Endonuclease/exonuclease/phosphatase"/>
    <property type="match status" value="1"/>
</dbReference>
<evidence type="ECO:0000256" key="1">
    <source>
        <dbReference type="SAM" id="MobiDB-lite"/>
    </source>
</evidence>
<organism evidence="3 4">
    <name type="scientific">Neomicrococcus aestuarii</name>
    <dbReference type="NCBI Taxonomy" id="556325"/>
    <lineage>
        <taxon>Bacteria</taxon>
        <taxon>Bacillati</taxon>
        <taxon>Actinomycetota</taxon>
        <taxon>Actinomycetes</taxon>
        <taxon>Micrococcales</taxon>
        <taxon>Micrococcaceae</taxon>
        <taxon>Neomicrococcus</taxon>
    </lineage>
</organism>
<dbReference type="STRING" id="556325.BHE16_07590"/>
<dbReference type="EMBL" id="CP018135">
    <property type="protein sequence ID" value="APF41811.1"/>
    <property type="molecule type" value="Genomic_DNA"/>
</dbReference>
<evidence type="ECO:0000313" key="4">
    <source>
        <dbReference type="Proteomes" id="UP000183530"/>
    </source>
</evidence>
<reference evidence="3 4" key="1">
    <citation type="submission" date="2016-11" db="EMBL/GenBank/DDBJ databases">
        <title>Genome sequencing of Zhihengliuella aestuarii B18 antagonistic to Plasmodiophora brassicae.</title>
        <authorList>
            <person name="Luo Y."/>
        </authorList>
    </citation>
    <scope>NUCLEOTIDE SEQUENCE [LARGE SCALE GENOMIC DNA]</scope>
    <source>
        <strain evidence="3 4">B18</strain>
    </source>
</reference>
<protein>
    <recommendedName>
        <fullName evidence="2">Endonuclease/exonuclease/phosphatase domain-containing protein</fullName>
    </recommendedName>
</protein>
<gene>
    <name evidence="3" type="ORF">BHE16_07590</name>
</gene>
<dbReference type="InterPro" id="IPR036691">
    <property type="entry name" value="Endo/exonu/phosph_ase_sf"/>
</dbReference>
<feature type="region of interest" description="Disordered" evidence="1">
    <location>
        <begin position="1"/>
        <end position="51"/>
    </location>
</feature>
<dbReference type="KEGG" id="nae:BHE16_07590"/>
<dbReference type="SUPFAM" id="SSF56219">
    <property type="entry name" value="DNase I-like"/>
    <property type="match status" value="1"/>
</dbReference>
<feature type="domain" description="Endonuclease/exonuclease/phosphatase" evidence="2">
    <location>
        <begin position="60"/>
        <end position="414"/>
    </location>
</feature>
<evidence type="ECO:0000313" key="3">
    <source>
        <dbReference type="EMBL" id="APF41811.1"/>
    </source>
</evidence>
<dbReference type="AlphaFoldDB" id="A0A1L2ZS41"/>
<dbReference type="Proteomes" id="UP000183530">
    <property type="component" value="Chromosome"/>
</dbReference>